<name>A0A2W5N0U7_RHOSU</name>
<feature type="signal peptide" evidence="4">
    <location>
        <begin position="1"/>
        <end position="21"/>
    </location>
</feature>
<accession>A0A2W5N0U7</accession>
<evidence type="ECO:0000313" key="7">
    <source>
        <dbReference type="Proteomes" id="UP000249185"/>
    </source>
</evidence>
<dbReference type="AlphaFoldDB" id="A0A2W5N0U7"/>
<protein>
    <submittedName>
        <fullName evidence="6">Rhizopine-binding protein</fullName>
    </submittedName>
</protein>
<dbReference type="GO" id="GO:0030313">
    <property type="term" value="C:cell envelope"/>
    <property type="evidence" value="ECO:0007669"/>
    <property type="project" value="UniProtKB-SubCell"/>
</dbReference>
<evidence type="ECO:0000256" key="3">
    <source>
        <dbReference type="ARBA" id="ARBA00022729"/>
    </source>
</evidence>
<dbReference type="PANTHER" id="PTHR46847:SF1">
    <property type="entry name" value="D-ALLOSE-BINDING PERIPLASMIC PROTEIN-RELATED"/>
    <property type="match status" value="1"/>
</dbReference>
<evidence type="ECO:0000256" key="4">
    <source>
        <dbReference type="SAM" id="SignalP"/>
    </source>
</evidence>
<evidence type="ECO:0000256" key="2">
    <source>
        <dbReference type="ARBA" id="ARBA00007639"/>
    </source>
</evidence>
<gene>
    <name evidence="6" type="ORF">DI556_18100</name>
</gene>
<evidence type="ECO:0000313" key="6">
    <source>
        <dbReference type="EMBL" id="PZQ47131.1"/>
    </source>
</evidence>
<dbReference type="EMBL" id="QFPW01000018">
    <property type="protein sequence ID" value="PZQ47131.1"/>
    <property type="molecule type" value="Genomic_DNA"/>
</dbReference>
<comment type="caution">
    <text evidence="6">The sequence shown here is derived from an EMBL/GenBank/DDBJ whole genome shotgun (WGS) entry which is preliminary data.</text>
</comment>
<evidence type="ECO:0000259" key="5">
    <source>
        <dbReference type="Pfam" id="PF13407"/>
    </source>
</evidence>
<feature type="chain" id="PRO_5015924614" evidence="4">
    <location>
        <begin position="22"/>
        <end position="313"/>
    </location>
</feature>
<dbReference type="Gene3D" id="3.40.50.2300">
    <property type="match status" value="2"/>
</dbReference>
<dbReference type="Pfam" id="PF13407">
    <property type="entry name" value="Peripla_BP_4"/>
    <property type="match status" value="1"/>
</dbReference>
<dbReference type="Proteomes" id="UP000249185">
    <property type="component" value="Unassembled WGS sequence"/>
</dbReference>
<comment type="subcellular location">
    <subcellularLocation>
        <location evidence="1">Cell envelope</location>
    </subcellularLocation>
</comment>
<feature type="domain" description="Periplasmic binding protein" evidence="5">
    <location>
        <begin position="24"/>
        <end position="288"/>
    </location>
</feature>
<dbReference type="SUPFAM" id="SSF53822">
    <property type="entry name" value="Periplasmic binding protein-like I"/>
    <property type="match status" value="1"/>
</dbReference>
<reference evidence="6 7" key="1">
    <citation type="submission" date="2017-08" db="EMBL/GenBank/DDBJ databases">
        <title>Infants hospitalized years apart are colonized by the same room-sourced microbial strains.</title>
        <authorList>
            <person name="Brooks B."/>
            <person name="Olm M.R."/>
            <person name="Firek B.A."/>
            <person name="Baker R."/>
            <person name="Thomas B.C."/>
            <person name="Morowitz M.J."/>
            <person name="Banfield J.F."/>
        </authorList>
    </citation>
    <scope>NUCLEOTIDE SEQUENCE [LARGE SCALE GENOMIC DNA]</scope>
    <source>
        <strain evidence="6">S2_005_002_R2_34</strain>
    </source>
</reference>
<dbReference type="PANTHER" id="PTHR46847">
    <property type="entry name" value="D-ALLOSE-BINDING PERIPLASMIC PROTEIN-RELATED"/>
    <property type="match status" value="1"/>
</dbReference>
<keyword evidence="3 4" id="KW-0732">Signal</keyword>
<dbReference type="GO" id="GO:0030246">
    <property type="term" value="F:carbohydrate binding"/>
    <property type="evidence" value="ECO:0007669"/>
    <property type="project" value="UniProtKB-ARBA"/>
</dbReference>
<organism evidence="6 7">
    <name type="scientific">Rhodovulum sulfidophilum</name>
    <name type="common">Rhodobacter sulfidophilus</name>
    <dbReference type="NCBI Taxonomy" id="35806"/>
    <lineage>
        <taxon>Bacteria</taxon>
        <taxon>Pseudomonadati</taxon>
        <taxon>Pseudomonadota</taxon>
        <taxon>Alphaproteobacteria</taxon>
        <taxon>Rhodobacterales</taxon>
        <taxon>Paracoccaceae</taxon>
        <taxon>Rhodovulum</taxon>
    </lineage>
</organism>
<dbReference type="InterPro" id="IPR028082">
    <property type="entry name" value="Peripla_BP_I"/>
</dbReference>
<dbReference type="InterPro" id="IPR025997">
    <property type="entry name" value="SBP_2_dom"/>
</dbReference>
<proteinExistence type="inferred from homology"/>
<comment type="similarity">
    <text evidence="2">Belongs to the bacterial solute-binding protein 2 family.</text>
</comment>
<sequence length="313" mass="32963">MKRLLTGTALSLTLLAPAAMAQNIGISMALFDDNFLTTLRNGMQDYAQSKGITVQVEDAQADVGRQLSQIENFVASGVDAMIVVPVDTDATMAMTAAAQTAGIPLIFVNRQPINVDELPDGQAFVGSEERQAGTLETTEICRLLKEAGKEEATAVIMLGDLSNQATRERTAASKAVIETPECAFINVVEEQTGMWQRTMGTDLMSNWLAAGIQPDAVISNNDEMAIGAAQALRAAGVSLDDVVIGGVDGTTDGVAAVAAGDLDLTVFHNAKAQGEAAVETAVQLVNGEAVAEKKIYIPFELVTPANLADYQHH</sequence>
<evidence type="ECO:0000256" key="1">
    <source>
        <dbReference type="ARBA" id="ARBA00004196"/>
    </source>
</evidence>